<dbReference type="Gene3D" id="3.30.70.1440">
    <property type="entry name" value="Multidrug efflux transporter AcrB pore domain"/>
    <property type="match status" value="1"/>
</dbReference>
<protein>
    <submittedName>
        <fullName evidence="2">Acriflavin resistance protein</fullName>
    </submittedName>
</protein>
<feature type="transmembrane region" description="Helical" evidence="1">
    <location>
        <begin position="959"/>
        <end position="979"/>
    </location>
</feature>
<dbReference type="Gene3D" id="1.20.1640.10">
    <property type="entry name" value="Multidrug efflux transporter AcrB transmembrane domain"/>
    <property type="match status" value="2"/>
</dbReference>
<comment type="caution">
    <text evidence="2">The sequence shown here is derived from an EMBL/GenBank/DDBJ whole genome shotgun (WGS) entry which is preliminary data.</text>
</comment>
<feature type="transmembrane region" description="Helical" evidence="1">
    <location>
        <begin position="908"/>
        <end position="930"/>
    </location>
</feature>
<feature type="transmembrane region" description="Helical" evidence="1">
    <location>
        <begin position="359"/>
        <end position="379"/>
    </location>
</feature>
<evidence type="ECO:0000256" key="1">
    <source>
        <dbReference type="SAM" id="Phobius"/>
    </source>
</evidence>
<feature type="transmembrane region" description="Helical" evidence="1">
    <location>
        <begin position="524"/>
        <end position="542"/>
    </location>
</feature>
<proteinExistence type="predicted"/>
<dbReference type="PANTHER" id="PTHR32063">
    <property type="match status" value="1"/>
</dbReference>
<reference evidence="2 3" key="1">
    <citation type="journal article" date="2015" name="Microbiome">
        <title>Genomic resolution of linkages in carbon, nitrogen, and sulfur cycling among widespread estuary sediment bacteria.</title>
        <authorList>
            <person name="Baker B.J."/>
            <person name="Lazar C.S."/>
            <person name="Teske A.P."/>
            <person name="Dick G.J."/>
        </authorList>
    </citation>
    <scope>NUCLEOTIDE SEQUENCE [LARGE SCALE GENOMIC DNA]</scope>
    <source>
        <strain evidence="2">SM23_40</strain>
    </source>
</reference>
<evidence type="ECO:0000313" key="3">
    <source>
        <dbReference type="Proteomes" id="UP000051717"/>
    </source>
</evidence>
<feature type="transmembrane region" description="Helical" evidence="1">
    <location>
        <begin position="991"/>
        <end position="1013"/>
    </location>
</feature>
<dbReference type="Pfam" id="PF00873">
    <property type="entry name" value="ACR_tran"/>
    <property type="match status" value="1"/>
</dbReference>
<dbReference type="EMBL" id="LJUI01000029">
    <property type="protein sequence ID" value="KPK69739.1"/>
    <property type="molecule type" value="Genomic_DNA"/>
</dbReference>
<feature type="transmembrane region" description="Helical" evidence="1">
    <location>
        <begin position="333"/>
        <end position="352"/>
    </location>
</feature>
<feature type="transmembrane region" description="Helical" evidence="1">
    <location>
        <begin position="385"/>
        <end position="406"/>
    </location>
</feature>
<dbReference type="SUPFAM" id="SSF82866">
    <property type="entry name" value="Multidrug efflux transporter AcrB transmembrane domain"/>
    <property type="match status" value="2"/>
</dbReference>
<sequence length="1038" mass="114836">MRPFFKFFAERHLLAMLITLMIVMLGVNSYLRIRREMFPKVDLGFVFISTRYPGASPEDVELNVTNKIEAELEAVTGIDRITSYSMENVSVITIVLDPDERDQDKIKSEIREAVARVTDLPDDVTESPYVIEITSAIFPVIEVGLMGDIPYEELREIARLFEKKLETLDGVSHVDKYGYLAREVEIEVYPEAIRKYQIPLREIIAAIQARNIRATGGSFESYTSEKNVVTLAQFEDPLEVGDVIVRSTFEGPQIRVKDLAIVKSEFEDARILSRVNGKSAISFIVSKKETADIIRTVDAVKQLVEQERPHFPEGVDISYSDDFSRYVRNRFQVVRVNGAIGLALVIIILSVFLNPRSAFWVAMGIPISLLGVIFCLPFFDVYLDSISLAAMIMVIGIIVDDGIIIAENIQRHRETGEGALNAAVNGIHGVFAPVVTTVLTTILAFVPFFLLGGIMGKFVYVIPLVITLALLISLIEATVALPAHLTMGLPQTPGEKGKVVTRQWFNLLRSPFERFLRRFLRFRYAFVVFSFALLFVALWYAGSYMKFVLFPSSMAEQFYILAELPSGTSLQATSDKLKEIERLVADLPDDELDSYVTRLGTLEDFAPGENENWAIIGVSLTPFATRDRTADDIVDDLRQKTDRLEGYDAITYSIEAGGPPVGRPITLRVVGSDDTLRTALADSIVAFLGTLEGVKGIDRNDKYGKDQVEIDIDHDKLARRGLTVADIARTVRTAYDGERVTSVRYGEETVEFRVRLQAAARERPEDLGELLIPNQLGRLIRLREVAQLSTGPGPSNFFHHDGERAITVTADVTKGSTTPVEATDAVFGHFNLDRDWPGMRFVVGGEVEETEETLINLARAFIIAVVGIYFLLILLFNSLTQPLLVMVAIPFGIMGVIVAFAVHAEDFGFVAAVGVIGLAGVLVNDSLVLVNHINKLRVKCPDESVSSLVAQGTTHRLRAVLLTTLTTVGGLLPLAYGFGGTDPYMAPMALAIAWGLAFGTPLTLFLVPCLYVIRHDMGRGLLAVRRALARGGARPETQ</sequence>
<feature type="transmembrane region" description="Helical" evidence="1">
    <location>
        <begin position="427"/>
        <end position="452"/>
    </location>
</feature>
<dbReference type="PANTHER" id="PTHR32063:SF33">
    <property type="entry name" value="RND SUPERFAMILY EFFLUX PUMP PERMEASE COMPONENT"/>
    <property type="match status" value="1"/>
</dbReference>
<dbReference type="Gene3D" id="3.30.2090.10">
    <property type="entry name" value="Multidrug efflux transporter AcrB TolC docking domain, DN and DC subdomains"/>
    <property type="match status" value="2"/>
</dbReference>
<dbReference type="PATRIC" id="fig|1703774.3.peg.1737"/>
<dbReference type="AlphaFoldDB" id="A0A0S8GC88"/>
<gene>
    <name evidence="2" type="ORF">AMJ82_04915</name>
</gene>
<dbReference type="SUPFAM" id="SSF82714">
    <property type="entry name" value="Multidrug efflux transporter AcrB TolC docking domain, DN and DC subdomains"/>
    <property type="match status" value="2"/>
</dbReference>
<dbReference type="GO" id="GO:0042910">
    <property type="term" value="F:xenobiotic transmembrane transporter activity"/>
    <property type="evidence" value="ECO:0007669"/>
    <property type="project" value="TreeGrafter"/>
</dbReference>
<dbReference type="SUPFAM" id="SSF82693">
    <property type="entry name" value="Multidrug efflux transporter AcrB pore domain, PN1, PN2, PC1 and PC2 subdomains"/>
    <property type="match status" value="3"/>
</dbReference>
<feature type="transmembrane region" description="Helical" evidence="1">
    <location>
        <begin position="458"/>
        <end position="481"/>
    </location>
</feature>
<keyword evidence="1" id="KW-1133">Transmembrane helix</keyword>
<accession>A0A0S8GC88</accession>
<organism evidence="2 3">
    <name type="scientific">candidate division TA06 bacterium SM23_40</name>
    <dbReference type="NCBI Taxonomy" id="1703774"/>
    <lineage>
        <taxon>Bacteria</taxon>
        <taxon>Bacteria division TA06</taxon>
    </lineage>
</organism>
<dbReference type="Proteomes" id="UP000051717">
    <property type="component" value="Unassembled WGS sequence"/>
</dbReference>
<dbReference type="InterPro" id="IPR001036">
    <property type="entry name" value="Acrflvin-R"/>
</dbReference>
<keyword evidence="1" id="KW-0812">Transmembrane</keyword>
<feature type="transmembrane region" description="Helical" evidence="1">
    <location>
        <begin position="12"/>
        <end position="31"/>
    </location>
</feature>
<feature type="transmembrane region" description="Helical" evidence="1">
    <location>
        <begin position="857"/>
        <end position="876"/>
    </location>
</feature>
<name>A0A0S8GC88_UNCT6</name>
<feature type="transmembrane region" description="Helical" evidence="1">
    <location>
        <begin position="883"/>
        <end position="902"/>
    </location>
</feature>
<dbReference type="Gene3D" id="3.30.70.1320">
    <property type="entry name" value="Multidrug efflux transporter AcrB pore domain like"/>
    <property type="match status" value="1"/>
</dbReference>
<dbReference type="Gene3D" id="3.30.70.1430">
    <property type="entry name" value="Multidrug efflux transporter AcrB pore domain"/>
    <property type="match status" value="2"/>
</dbReference>
<dbReference type="PRINTS" id="PR00702">
    <property type="entry name" value="ACRIFLAVINRP"/>
</dbReference>
<evidence type="ECO:0000313" key="2">
    <source>
        <dbReference type="EMBL" id="KPK69739.1"/>
    </source>
</evidence>
<dbReference type="InterPro" id="IPR027463">
    <property type="entry name" value="AcrB_DN_DC_subdom"/>
</dbReference>
<dbReference type="GO" id="GO:0005886">
    <property type="term" value="C:plasma membrane"/>
    <property type="evidence" value="ECO:0007669"/>
    <property type="project" value="TreeGrafter"/>
</dbReference>
<keyword evidence="1" id="KW-0472">Membrane</keyword>